<dbReference type="EMBL" id="JABFDY010000013">
    <property type="protein sequence ID" value="KAF7699193.1"/>
    <property type="molecule type" value="Genomic_DNA"/>
</dbReference>
<name>A0A8T0AZW0_SILME</name>
<dbReference type="GO" id="GO:0005634">
    <property type="term" value="C:nucleus"/>
    <property type="evidence" value="ECO:0007669"/>
    <property type="project" value="TreeGrafter"/>
</dbReference>
<evidence type="ECO:0000256" key="1">
    <source>
        <dbReference type="SAM" id="MobiDB-lite"/>
    </source>
</evidence>
<evidence type="ECO:0008006" key="4">
    <source>
        <dbReference type="Google" id="ProtNLM"/>
    </source>
</evidence>
<dbReference type="PANTHER" id="PTHR34648">
    <property type="entry name" value="CLOCK-INTERACTING PACEMAKER"/>
    <property type="match status" value="1"/>
</dbReference>
<dbReference type="OrthoDB" id="6374619at2759"/>
<dbReference type="PANTHER" id="PTHR34648:SF7">
    <property type="entry name" value="SI:CH211-132B12.7"/>
    <property type="match status" value="1"/>
</dbReference>
<dbReference type="Proteomes" id="UP000606274">
    <property type="component" value="Unassembled WGS sequence"/>
</dbReference>
<organism evidence="2 3">
    <name type="scientific">Silurus meridionalis</name>
    <name type="common">Southern catfish</name>
    <name type="synonym">Silurus soldatovi meridionalis</name>
    <dbReference type="NCBI Taxonomy" id="175797"/>
    <lineage>
        <taxon>Eukaryota</taxon>
        <taxon>Metazoa</taxon>
        <taxon>Chordata</taxon>
        <taxon>Craniata</taxon>
        <taxon>Vertebrata</taxon>
        <taxon>Euteleostomi</taxon>
        <taxon>Actinopterygii</taxon>
        <taxon>Neopterygii</taxon>
        <taxon>Teleostei</taxon>
        <taxon>Ostariophysi</taxon>
        <taxon>Siluriformes</taxon>
        <taxon>Siluridae</taxon>
        <taxon>Silurus</taxon>
    </lineage>
</organism>
<dbReference type="Pfam" id="PF15800">
    <property type="entry name" value="CiPC"/>
    <property type="match status" value="1"/>
</dbReference>
<proteinExistence type="predicted"/>
<dbReference type="InterPro" id="IPR031602">
    <property type="entry name" value="CIPC"/>
</dbReference>
<protein>
    <recommendedName>
        <fullName evidence="4">CLOCK-interacting pacemaker</fullName>
    </recommendedName>
</protein>
<evidence type="ECO:0000313" key="3">
    <source>
        <dbReference type="Proteomes" id="UP000606274"/>
    </source>
</evidence>
<accession>A0A8T0AZW0</accession>
<dbReference type="AlphaFoldDB" id="A0A8T0AZW0"/>
<evidence type="ECO:0000313" key="2">
    <source>
        <dbReference type="EMBL" id="KAF7699193.1"/>
    </source>
</evidence>
<feature type="compositionally biased region" description="Polar residues" evidence="1">
    <location>
        <begin position="256"/>
        <end position="284"/>
    </location>
</feature>
<dbReference type="GO" id="GO:0042754">
    <property type="term" value="P:negative regulation of circadian rhythm"/>
    <property type="evidence" value="ECO:0007669"/>
    <property type="project" value="InterPro"/>
</dbReference>
<reference evidence="2" key="1">
    <citation type="submission" date="2020-08" db="EMBL/GenBank/DDBJ databases">
        <title>Chromosome-level assembly of Southern catfish (Silurus meridionalis) provides insights into visual adaptation to the nocturnal and benthic lifestyles.</title>
        <authorList>
            <person name="Zhang Y."/>
            <person name="Wang D."/>
            <person name="Peng Z."/>
        </authorList>
    </citation>
    <scope>NUCLEOTIDE SEQUENCE</scope>
    <source>
        <strain evidence="2">SWU-2019-XX</strain>
        <tissue evidence="2">Muscle</tissue>
    </source>
</reference>
<comment type="caution">
    <text evidence="2">The sequence shown here is derived from an EMBL/GenBank/DDBJ whole genome shotgun (WGS) entry which is preliminary data.</text>
</comment>
<dbReference type="GO" id="GO:0045892">
    <property type="term" value="P:negative regulation of DNA-templated transcription"/>
    <property type="evidence" value="ECO:0007669"/>
    <property type="project" value="InterPro"/>
</dbReference>
<sequence>MWIRDSNFVDIIDSTLPLFLPSVPIMPKELSCVGRCADLPGSKKAKDKSNCASLLSRTKVHTAQVMDGRSSRCSSEKDSGYSDAGSDYQQTDVDDQHSTVTELKGYKPQSTADQGSHNLVSGQTEFTPMFIIKNVVLKQTGQSRQNQVFRALWGSEGTNAQSNLLLLQQSGITTVSPLHVLTPQLQSAKSKNKKGKNTYLPILNSYPRIAPNLSKEKTENAPEGCLEEHSVRKRVCTEETKEVSITTQVSEKHLNKQLQSHLNSHTHSVLHSPSANTDVAQRSSEPPGLKIMSTSQAFTSLNSVSSSNPTSSFPFSSSCSEPAALLLNNNKVPDASIGLTRHRRFLNTVEILSQSGLLDITLRTQELLRQSAATEQNIAQLRQHTHLLCQAVNAGSNMPNFEKIHKVMVESGCYPNLRSLLFMGSDDGELEADISSRIDAMITYRCGINGSREAPPTPLLTTEPVREGRAGQEDSTFGMEWSRAYGKHPPHKKILVPLESLTCAVAAVETYTE</sequence>
<feature type="region of interest" description="Disordered" evidence="1">
    <location>
        <begin position="255"/>
        <end position="289"/>
    </location>
</feature>
<gene>
    <name evidence="2" type="ORF">HF521_003935</name>
</gene>
<keyword evidence="3" id="KW-1185">Reference proteome</keyword>
<feature type="region of interest" description="Disordered" evidence="1">
    <location>
        <begin position="65"/>
        <end position="99"/>
    </location>
</feature>